<evidence type="ECO:0000313" key="4">
    <source>
        <dbReference type="Proteomes" id="UP000232196"/>
    </source>
</evidence>
<feature type="compositionally biased region" description="Basic and acidic residues" evidence="1">
    <location>
        <begin position="128"/>
        <end position="139"/>
    </location>
</feature>
<gene>
    <name evidence="3" type="ORF">CH357_00830</name>
</gene>
<comment type="caution">
    <text evidence="3">The sequence shown here is derived from an EMBL/GenBank/DDBJ whole genome shotgun (WGS) entry which is preliminary data.</text>
</comment>
<protein>
    <recommendedName>
        <fullName evidence="5">Lipoprotein</fullName>
    </recommendedName>
</protein>
<keyword evidence="4" id="KW-1185">Reference proteome</keyword>
<evidence type="ECO:0000313" key="3">
    <source>
        <dbReference type="EMBL" id="PJZ27141.1"/>
    </source>
</evidence>
<feature type="region of interest" description="Disordered" evidence="1">
    <location>
        <begin position="128"/>
        <end position="167"/>
    </location>
</feature>
<name>A0A2M9XHG4_9LEPT</name>
<keyword evidence="2" id="KW-0732">Signal</keyword>
<sequence length="167" mass="19519">MKLSKIILLLFFLSSVSCRGFNLQNFKNHTFENTCDWFDLFCDKIVVNPDLSDCDPFHEEYEGYSHYIDRGVLKNDYKIEEEAKQEKEPNDPTEPLPKKKEKIKATNTDYGNNMRIDSKKLFERYDISAGRRSDKDRSKHPCGVLQDGNKPKVYYSEPKTNDKGGEF</sequence>
<feature type="compositionally biased region" description="Basic and acidic residues" evidence="1">
    <location>
        <begin position="80"/>
        <end position="90"/>
    </location>
</feature>
<feature type="chain" id="PRO_5014890045" description="Lipoprotein" evidence="2">
    <location>
        <begin position="21"/>
        <end position="167"/>
    </location>
</feature>
<evidence type="ECO:0008006" key="5">
    <source>
        <dbReference type="Google" id="ProtNLM"/>
    </source>
</evidence>
<dbReference type="Proteomes" id="UP000232196">
    <property type="component" value="Unassembled WGS sequence"/>
</dbReference>
<dbReference type="AlphaFoldDB" id="A0A2M9XHG4"/>
<evidence type="ECO:0000256" key="1">
    <source>
        <dbReference type="SAM" id="MobiDB-lite"/>
    </source>
</evidence>
<dbReference type="PROSITE" id="PS51257">
    <property type="entry name" value="PROKAR_LIPOPROTEIN"/>
    <property type="match status" value="1"/>
</dbReference>
<dbReference type="EMBL" id="NPDN01000001">
    <property type="protein sequence ID" value="PJZ27141.1"/>
    <property type="molecule type" value="Genomic_DNA"/>
</dbReference>
<proteinExistence type="predicted"/>
<evidence type="ECO:0000256" key="2">
    <source>
        <dbReference type="SAM" id="SignalP"/>
    </source>
</evidence>
<organism evidence="3 4">
    <name type="scientific">Leptospira hartskeerlii</name>
    <dbReference type="NCBI Taxonomy" id="2023177"/>
    <lineage>
        <taxon>Bacteria</taxon>
        <taxon>Pseudomonadati</taxon>
        <taxon>Spirochaetota</taxon>
        <taxon>Spirochaetia</taxon>
        <taxon>Leptospirales</taxon>
        <taxon>Leptospiraceae</taxon>
        <taxon>Leptospira</taxon>
    </lineage>
</organism>
<reference evidence="3 4" key="1">
    <citation type="submission" date="2017-07" db="EMBL/GenBank/DDBJ databases">
        <title>Leptospira spp. isolated from tropical soils.</title>
        <authorList>
            <person name="Thibeaux R."/>
            <person name="Iraola G."/>
            <person name="Ferres I."/>
            <person name="Bierque E."/>
            <person name="Girault D."/>
            <person name="Soupe-Gilbert M.-E."/>
            <person name="Picardeau M."/>
            <person name="Goarant C."/>
        </authorList>
    </citation>
    <scope>NUCLEOTIDE SEQUENCE [LARGE SCALE GENOMIC DNA]</scope>
    <source>
        <strain evidence="3 4">MCA1-C-A1</strain>
    </source>
</reference>
<feature type="signal peptide" evidence="2">
    <location>
        <begin position="1"/>
        <end position="20"/>
    </location>
</feature>
<dbReference type="RefSeq" id="WP_100704887.1">
    <property type="nucleotide sequence ID" value="NZ_NPDL01000004.1"/>
</dbReference>
<feature type="region of interest" description="Disordered" evidence="1">
    <location>
        <begin position="80"/>
        <end position="112"/>
    </location>
</feature>
<accession>A0A2M9XHG4</accession>
<dbReference type="OrthoDB" id="326204at2"/>